<dbReference type="GO" id="GO:0005576">
    <property type="term" value="C:extracellular region"/>
    <property type="evidence" value="ECO:0007669"/>
    <property type="project" value="InterPro"/>
</dbReference>
<dbReference type="Pfam" id="PF02839">
    <property type="entry name" value="CBM_5_12"/>
    <property type="match status" value="2"/>
</dbReference>
<dbReference type="InterPro" id="IPR006710">
    <property type="entry name" value="Glyco_hydro_43"/>
</dbReference>
<evidence type="ECO:0000313" key="7">
    <source>
        <dbReference type="Proteomes" id="UP000035722"/>
    </source>
</evidence>
<feature type="chain" id="PRO_5001529698" evidence="4">
    <location>
        <begin position="27"/>
        <end position="790"/>
    </location>
</feature>
<dbReference type="Gene3D" id="2.60.40.3630">
    <property type="match status" value="1"/>
</dbReference>
<dbReference type="Gene3D" id="1.20.1270.70">
    <property type="entry name" value="Designed single chain three-helix bundle"/>
    <property type="match status" value="1"/>
</dbReference>
<dbReference type="Gene3D" id="2.10.10.20">
    <property type="entry name" value="Carbohydrate-binding module superfamily 5/12"/>
    <property type="match status" value="2"/>
</dbReference>
<evidence type="ECO:0000256" key="2">
    <source>
        <dbReference type="ARBA" id="ARBA00022801"/>
    </source>
</evidence>
<keyword evidence="2 6" id="KW-0378">Hydrolase</keyword>
<dbReference type="InterPro" id="IPR022038">
    <property type="entry name" value="Ig-like_bact"/>
</dbReference>
<dbReference type="Pfam" id="PF07554">
    <property type="entry name" value="FIVAR"/>
    <property type="match status" value="1"/>
</dbReference>
<dbReference type="InterPro" id="IPR036573">
    <property type="entry name" value="CBM_sf_5/12"/>
</dbReference>
<proteinExistence type="inferred from homology"/>
<dbReference type="CDD" id="cd12215">
    <property type="entry name" value="ChiC_BD"/>
    <property type="match status" value="2"/>
</dbReference>
<name>A0A024GXH8_9MICC</name>
<accession>A0A024GXH8</accession>
<gene>
    <name evidence="6" type="ORF">ARTSIC4J27_374</name>
</gene>
<dbReference type="SUPFAM" id="SSF51055">
    <property type="entry name" value="Carbohydrate binding domain"/>
    <property type="match status" value="2"/>
</dbReference>
<evidence type="ECO:0000313" key="6">
    <source>
        <dbReference type="EMBL" id="CCQ44448.1"/>
    </source>
</evidence>
<dbReference type="PANTHER" id="PTHR22925:SF3">
    <property type="entry name" value="GLYCOSYL HYDROLASE FAMILY PROTEIN 43"/>
    <property type="match status" value="1"/>
</dbReference>
<dbReference type="EMBL" id="CAQI01000027">
    <property type="protein sequence ID" value="CCQ44448.1"/>
    <property type="molecule type" value="Genomic_DNA"/>
</dbReference>
<dbReference type="GO" id="GO:0030246">
    <property type="term" value="F:carbohydrate binding"/>
    <property type="evidence" value="ECO:0007669"/>
    <property type="project" value="InterPro"/>
</dbReference>
<evidence type="ECO:0000256" key="3">
    <source>
        <dbReference type="ARBA" id="ARBA00023295"/>
    </source>
</evidence>
<dbReference type="InterPro" id="IPR003610">
    <property type="entry name" value="CBM5/12"/>
</dbReference>
<dbReference type="InterPro" id="IPR023296">
    <property type="entry name" value="Glyco_hydro_beta-prop_sf"/>
</dbReference>
<dbReference type="AlphaFoldDB" id="A0A024GXH8"/>
<organism evidence="6 7">
    <name type="scientific">Pseudarthrobacter siccitolerans</name>
    <dbReference type="NCBI Taxonomy" id="861266"/>
    <lineage>
        <taxon>Bacteria</taxon>
        <taxon>Bacillati</taxon>
        <taxon>Actinomycetota</taxon>
        <taxon>Actinomycetes</taxon>
        <taxon>Micrococcales</taxon>
        <taxon>Micrococcaceae</taxon>
        <taxon>Pseudarthrobacter</taxon>
    </lineage>
</organism>
<keyword evidence="7" id="KW-1185">Reference proteome</keyword>
<dbReference type="PANTHER" id="PTHR22925">
    <property type="entry name" value="GLYCOSYL HYDROLASE 43 FAMILY MEMBER"/>
    <property type="match status" value="1"/>
</dbReference>
<dbReference type="SUPFAM" id="SSF75005">
    <property type="entry name" value="Arabinanase/levansucrase/invertase"/>
    <property type="match status" value="1"/>
</dbReference>
<dbReference type="SMART" id="SM00495">
    <property type="entry name" value="ChtBD3"/>
    <property type="match status" value="2"/>
</dbReference>
<dbReference type="STRING" id="861266.ARTSIC4J27_374"/>
<dbReference type="GO" id="GO:0005975">
    <property type="term" value="P:carbohydrate metabolic process"/>
    <property type="evidence" value="ECO:0007669"/>
    <property type="project" value="InterPro"/>
</dbReference>
<feature type="domain" description="Chitin-binding type-3" evidence="5">
    <location>
        <begin position="746"/>
        <end position="789"/>
    </location>
</feature>
<protein>
    <submittedName>
        <fullName evidence="6">Glycosyl hydrolases 43 family protein</fullName>
    </submittedName>
</protein>
<feature type="domain" description="Chitin-binding type-3" evidence="5">
    <location>
        <begin position="697"/>
        <end position="740"/>
    </location>
</feature>
<dbReference type="RefSeq" id="WP_050053523.1">
    <property type="nucleotide sequence ID" value="NZ_CAQI01000027.1"/>
</dbReference>
<dbReference type="OrthoDB" id="9806701at2"/>
<sequence>MGTLATALFAAAALSMQGAVIAPAGAAPDSATDANSSSTITNDTFWKDTAGNPIFSQGGGIFDFKDPETGEVLHYWYGPRYTGAIDYYNKPTQPITTGGDTFVAVSAYSSKDLVNWKYEGDVLSRAQVDSFTNIGTGKATWVGRMGVAYVKDLNKYALFSQHGIKIEGQTNSDGAEFVALSDSPTGPFVADRRLKMTDYSAEMTVSTGDQTVFTDDDGTSYLVYSKSGGRNKIFISRIGVKDGKVDLLDTVKVYDGAGREGNCLFKYNGRYYMSASDLFGWNASRAYYLVADNINGPYTPTNDMQKIPGAEADFGHVTQTGFYYTVKGTQQDTVIYAGDRWADFAGNGLGYNQWVPLSFSADGTPYFNSMSQWNLNATTGAWSVADGNDYVLNGGFEADRVKAPYTDKEGKPIPEIAGWRRTNPAAVWNDADKSGRVGNFNLTFWSASAYSAKIEQTIDPVNFPMPDGAYTLSAQVRKPAAIEDAKLFAISGGQTFETSLSTMPATGDGWVKVSLPVNVVGGSATIGMSVNGKAEQLLRADDFTLTAVNKTHLSEATSAGRTLTSSDYSSASWQPFSTALGTAENVLASATSTQAQIDAATSALTSAQAGLASAVTAIAATTTKDVYPVGEPLDTTTLTVTASRADGTSLPLTPSQYSVSGFSSAQAAELNVTISLNADLAATGVPTVSTSLPISVHPAWQAASTYKAGDKVAYNGSVWLASWWTKGQVPGDPTGPWQEIRQVNGTAAWTPSRIFVKGDVATYNGHNYTAKWWTRNQTPGDPNGPWQLSN</sequence>
<dbReference type="CDD" id="cd18823">
    <property type="entry name" value="GH43_RcAra43A-like"/>
    <property type="match status" value="1"/>
</dbReference>
<dbReference type="Pfam" id="PF04616">
    <property type="entry name" value="Glyco_hydro_43"/>
    <property type="match status" value="1"/>
</dbReference>
<dbReference type="Pfam" id="PF07523">
    <property type="entry name" value="Big_3"/>
    <property type="match status" value="1"/>
</dbReference>
<reference evidence="7" key="1">
    <citation type="journal article" date="2014" name="Genome Announc.">
        <title>Genome Sequence of Arthrobacter siccitolerans 4J27, a Xeroprotectant-Producing Desiccation-Tolerant Microorganism.</title>
        <authorList>
            <person name="Manzanera M."/>
            <person name="Santa-Cruz-Calvo L."/>
            <person name="Vilchez J.I."/>
            <person name="Garcia-Fontana C."/>
            <person name="Silva-Castro G.A."/>
            <person name="Calvo C."/>
            <person name="Gonzalez-Lopez J."/>
        </authorList>
    </citation>
    <scope>NUCLEOTIDE SEQUENCE [LARGE SCALE GENOMIC DNA]</scope>
    <source>
        <strain evidence="7">4J27</strain>
    </source>
</reference>
<keyword evidence="4" id="KW-0732">Signal</keyword>
<evidence type="ECO:0000256" key="1">
    <source>
        <dbReference type="ARBA" id="ARBA00009865"/>
    </source>
</evidence>
<dbReference type="Gene3D" id="2.60.120.260">
    <property type="entry name" value="Galactose-binding domain-like"/>
    <property type="match status" value="1"/>
</dbReference>
<dbReference type="Proteomes" id="UP000035722">
    <property type="component" value="Unassembled WGS sequence"/>
</dbReference>
<evidence type="ECO:0000256" key="4">
    <source>
        <dbReference type="SAM" id="SignalP"/>
    </source>
</evidence>
<dbReference type="Gene3D" id="2.115.10.20">
    <property type="entry name" value="Glycosyl hydrolase domain, family 43"/>
    <property type="match status" value="1"/>
</dbReference>
<comment type="similarity">
    <text evidence="1">Belongs to the glycosyl hydrolase 43 family.</text>
</comment>
<feature type="signal peptide" evidence="4">
    <location>
        <begin position="1"/>
        <end position="26"/>
    </location>
</feature>
<comment type="caution">
    <text evidence="6">The sequence shown here is derived from an EMBL/GenBank/DDBJ whole genome shotgun (WGS) entry which is preliminary data.</text>
</comment>
<evidence type="ECO:0000259" key="5">
    <source>
        <dbReference type="SMART" id="SM00495"/>
    </source>
</evidence>
<dbReference type="GO" id="GO:0004553">
    <property type="term" value="F:hydrolase activity, hydrolyzing O-glycosyl compounds"/>
    <property type="evidence" value="ECO:0007669"/>
    <property type="project" value="InterPro"/>
</dbReference>
<keyword evidence="3" id="KW-0326">Glycosidase</keyword>